<dbReference type="OrthoDB" id="2103031at2759"/>
<dbReference type="EMBL" id="KB456260">
    <property type="protein sequence ID" value="EMF16819.1"/>
    <property type="molecule type" value="Genomic_DNA"/>
</dbReference>
<feature type="region of interest" description="Disordered" evidence="1">
    <location>
        <begin position="66"/>
        <end position="85"/>
    </location>
</feature>
<dbReference type="RefSeq" id="XP_016764940.1">
    <property type="nucleotide sequence ID" value="XM_016908505.1"/>
</dbReference>
<dbReference type="Proteomes" id="UP000016931">
    <property type="component" value="Unassembled WGS sequence"/>
</dbReference>
<gene>
    <name evidence="2" type="ORF">SEPMUDRAFT_32614</name>
</gene>
<dbReference type="GeneID" id="27905642"/>
<feature type="compositionally biased region" description="Low complexity" evidence="1">
    <location>
        <begin position="39"/>
        <end position="54"/>
    </location>
</feature>
<name>N1QMR9_SPHMS</name>
<organism evidence="2 3">
    <name type="scientific">Sphaerulina musiva (strain SO2202)</name>
    <name type="common">Poplar stem canker fungus</name>
    <name type="synonym">Septoria musiva</name>
    <dbReference type="NCBI Taxonomy" id="692275"/>
    <lineage>
        <taxon>Eukaryota</taxon>
        <taxon>Fungi</taxon>
        <taxon>Dikarya</taxon>
        <taxon>Ascomycota</taxon>
        <taxon>Pezizomycotina</taxon>
        <taxon>Dothideomycetes</taxon>
        <taxon>Dothideomycetidae</taxon>
        <taxon>Mycosphaerellales</taxon>
        <taxon>Mycosphaerellaceae</taxon>
        <taxon>Sphaerulina</taxon>
    </lineage>
</organism>
<dbReference type="eggNOG" id="ENOG502SDD8">
    <property type="taxonomic scope" value="Eukaryota"/>
</dbReference>
<protein>
    <recommendedName>
        <fullName evidence="4">Autophagy protein</fullName>
    </recommendedName>
</protein>
<evidence type="ECO:0000256" key="1">
    <source>
        <dbReference type="SAM" id="MobiDB-lite"/>
    </source>
</evidence>
<evidence type="ECO:0000313" key="2">
    <source>
        <dbReference type="EMBL" id="EMF16819.1"/>
    </source>
</evidence>
<proteinExistence type="predicted"/>
<dbReference type="OMA" id="GTFSRCF"/>
<evidence type="ECO:0000313" key="3">
    <source>
        <dbReference type="Proteomes" id="UP000016931"/>
    </source>
</evidence>
<dbReference type="AlphaFoldDB" id="N1QMR9"/>
<reference evidence="2 3" key="1">
    <citation type="journal article" date="2012" name="PLoS Pathog.">
        <title>Diverse lifestyles and strategies of plant pathogenesis encoded in the genomes of eighteen Dothideomycetes fungi.</title>
        <authorList>
            <person name="Ohm R.A."/>
            <person name="Feau N."/>
            <person name="Henrissat B."/>
            <person name="Schoch C.L."/>
            <person name="Horwitz B.A."/>
            <person name="Barry K.W."/>
            <person name="Condon B.J."/>
            <person name="Copeland A.C."/>
            <person name="Dhillon B."/>
            <person name="Glaser F."/>
            <person name="Hesse C.N."/>
            <person name="Kosti I."/>
            <person name="LaButti K."/>
            <person name="Lindquist E.A."/>
            <person name="Lucas S."/>
            <person name="Salamov A.A."/>
            <person name="Bradshaw R.E."/>
            <person name="Ciuffetti L."/>
            <person name="Hamelin R.C."/>
            <person name="Kema G.H.J."/>
            <person name="Lawrence C."/>
            <person name="Scott J.A."/>
            <person name="Spatafora J.W."/>
            <person name="Turgeon B.G."/>
            <person name="de Wit P.J.G.M."/>
            <person name="Zhong S."/>
            <person name="Goodwin S.B."/>
            <person name="Grigoriev I.V."/>
        </authorList>
    </citation>
    <scope>NUCLEOTIDE SEQUENCE [LARGE SCALE GENOMIC DNA]</scope>
    <source>
        <strain evidence="2 3">SO2202</strain>
    </source>
</reference>
<accession>N1QMR9</accession>
<feature type="region of interest" description="Disordered" evidence="1">
    <location>
        <begin position="30"/>
        <end position="56"/>
    </location>
</feature>
<dbReference type="STRING" id="692275.N1QMR9"/>
<keyword evidence="3" id="KW-1185">Reference proteome</keyword>
<sequence length="342" mass="38577">MGWLWGNNGDEASNPTKKLDVGLREFLDNETTKHDTSEARAVAQQSAASSTDAAPTTYREQLGLAEPGLDQKHQNSASSDRVGVPPEALYQDGRYAHLWKSYRPQAEVESAGKSDQDRLADVIASYKDRKAEIGRAALDNCADYQLAERECLANGSWMKKMTMCREEGKAFNRCYTMQARFLSALGYLSSVRSEEEEERIAMHADKLYHEMLDREQLQKDAEEKGQDLPELPPLIAPEKITAALGEDSAFARARKLAIERGMSNNLSSYTPEKQEEIKKRIAGLSPAEKEVELQLIAAESRSQLEYAERIATHLVEEKQHREERRERGKETIGDTLRRLWGT</sequence>
<dbReference type="HOGENOM" id="CLU_059602_0_0_1"/>
<evidence type="ECO:0008006" key="4">
    <source>
        <dbReference type="Google" id="ProtNLM"/>
    </source>
</evidence>